<sequence length="84" mass="9152">MKPLVITRPSKAPEPQYYSVSQTAKIFGISPVSLYRAINAGEFPAVRIRNRVFVPMRAVREMTEAAVATQSVVDAAEFVPEGAA</sequence>
<dbReference type="RefSeq" id="WP_345601365.1">
    <property type="nucleotide sequence ID" value="NZ_BAABLT010000033.1"/>
</dbReference>
<evidence type="ECO:0000259" key="1">
    <source>
        <dbReference type="Pfam" id="PF12728"/>
    </source>
</evidence>
<evidence type="ECO:0000313" key="2">
    <source>
        <dbReference type="EMBL" id="MFD0919078.1"/>
    </source>
</evidence>
<name>A0ABW3FMH6_9PSEU</name>
<dbReference type="Proteomes" id="UP001597018">
    <property type="component" value="Unassembled WGS sequence"/>
</dbReference>
<accession>A0ABW3FMH6</accession>
<feature type="domain" description="Helix-turn-helix" evidence="1">
    <location>
        <begin position="17"/>
        <end position="64"/>
    </location>
</feature>
<comment type="caution">
    <text evidence="2">The sequence shown here is derived from an EMBL/GenBank/DDBJ whole genome shotgun (WGS) entry which is preliminary data.</text>
</comment>
<evidence type="ECO:0000313" key="3">
    <source>
        <dbReference type="Proteomes" id="UP001597018"/>
    </source>
</evidence>
<gene>
    <name evidence="2" type="ORF">ACFQ16_04905</name>
</gene>
<keyword evidence="3" id="KW-1185">Reference proteome</keyword>
<protein>
    <submittedName>
        <fullName evidence="2">Helix-turn-helix domain-containing protein</fullName>
    </submittedName>
</protein>
<organism evidence="2 3">
    <name type="scientific">Saccharopolyspora rosea</name>
    <dbReference type="NCBI Taxonomy" id="524884"/>
    <lineage>
        <taxon>Bacteria</taxon>
        <taxon>Bacillati</taxon>
        <taxon>Actinomycetota</taxon>
        <taxon>Actinomycetes</taxon>
        <taxon>Pseudonocardiales</taxon>
        <taxon>Pseudonocardiaceae</taxon>
        <taxon>Saccharopolyspora</taxon>
    </lineage>
</organism>
<dbReference type="Pfam" id="PF12728">
    <property type="entry name" value="HTH_17"/>
    <property type="match status" value="1"/>
</dbReference>
<reference evidence="3" key="1">
    <citation type="journal article" date="2019" name="Int. J. Syst. Evol. Microbiol.">
        <title>The Global Catalogue of Microorganisms (GCM) 10K type strain sequencing project: providing services to taxonomists for standard genome sequencing and annotation.</title>
        <authorList>
            <consortium name="The Broad Institute Genomics Platform"/>
            <consortium name="The Broad Institute Genome Sequencing Center for Infectious Disease"/>
            <person name="Wu L."/>
            <person name="Ma J."/>
        </authorList>
    </citation>
    <scope>NUCLEOTIDE SEQUENCE [LARGE SCALE GENOMIC DNA]</scope>
    <source>
        <strain evidence="3">CCUG 56401</strain>
    </source>
</reference>
<dbReference type="EMBL" id="JBHTIW010000002">
    <property type="protein sequence ID" value="MFD0919078.1"/>
    <property type="molecule type" value="Genomic_DNA"/>
</dbReference>
<dbReference type="InterPro" id="IPR041657">
    <property type="entry name" value="HTH_17"/>
</dbReference>
<proteinExistence type="predicted"/>